<dbReference type="InterPro" id="IPR025476">
    <property type="entry name" value="Helitron_helicase-like"/>
</dbReference>
<gene>
    <name evidence="2" type="ORF">KUF71_011344</name>
</gene>
<keyword evidence="3" id="KW-1185">Reference proteome</keyword>
<protein>
    <submittedName>
        <fullName evidence="2">Vezatin</fullName>
    </submittedName>
</protein>
<dbReference type="Proteomes" id="UP001219518">
    <property type="component" value="Unassembled WGS sequence"/>
</dbReference>
<comment type="caution">
    <text evidence="2">The sequence shown here is derived from an EMBL/GenBank/DDBJ whole genome shotgun (WGS) entry which is preliminary data.</text>
</comment>
<dbReference type="AlphaFoldDB" id="A0AAE1LTG8"/>
<name>A0AAE1LTG8_9NEOP</name>
<feature type="domain" description="Helitron helicase-like" evidence="1">
    <location>
        <begin position="25"/>
        <end position="99"/>
    </location>
</feature>
<evidence type="ECO:0000313" key="3">
    <source>
        <dbReference type="Proteomes" id="UP001219518"/>
    </source>
</evidence>
<dbReference type="EMBL" id="JAHWGI010001434">
    <property type="protein sequence ID" value="KAK3932016.1"/>
    <property type="molecule type" value="Genomic_DNA"/>
</dbReference>
<evidence type="ECO:0000313" key="2">
    <source>
        <dbReference type="EMBL" id="KAK3932016.1"/>
    </source>
</evidence>
<evidence type="ECO:0000259" key="1">
    <source>
        <dbReference type="Pfam" id="PF14214"/>
    </source>
</evidence>
<dbReference type="Pfam" id="PF14214">
    <property type="entry name" value="Helitron_like_N"/>
    <property type="match status" value="1"/>
</dbReference>
<organism evidence="2 3">
    <name type="scientific">Frankliniella fusca</name>
    <dbReference type="NCBI Taxonomy" id="407009"/>
    <lineage>
        <taxon>Eukaryota</taxon>
        <taxon>Metazoa</taxon>
        <taxon>Ecdysozoa</taxon>
        <taxon>Arthropoda</taxon>
        <taxon>Hexapoda</taxon>
        <taxon>Insecta</taxon>
        <taxon>Pterygota</taxon>
        <taxon>Neoptera</taxon>
        <taxon>Paraneoptera</taxon>
        <taxon>Thysanoptera</taxon>
        <taxon>Terebrantia</taxon>
        <taxon>Thripoidea</taxon>
        <taxon>Thripidae</taxon>
        <taxon>Frankliniella</taxon>
    </lineage>
</organism>
<sequence length="234" mass="27414">MVTRFLKESGIVQHIGKILAKLVDNEILSKLEARNLSYGERARLIQRDPVTCSQYFDQRFRALTKTWNSPHGPFQHHEKIHHYHRIEFQQRGSPHVHMLAWLKDAPTYDANDELSTIRVTEFIDSIISSSSNELHSDLKKLQTHQHSHTCKRGNQNTCRFKIPYFPMKTTQILKPLSDDYPEDHKNELRKKLKKIEDGKEDLASLEKNFEDFLSTLANPVKNVFSFQPSHRVKE</sequence>
<proteinExistence type="predicted"/>
<accession>A0AAE1LTG8</accession>
<reference evidence="2" key="2">
    <citation type="journal article" date="2023" name="BMC Genomics">
        <title>Pest status, molecular evolution, and epigenetic factors derived from the genome assembly of Frankliniella fusca, a thysanopteran phytovirus vector.</title>
        <authorList>
            <person name="Catto M.A."/>
            <person name="Labadie P.E."/>
            <person name="Jacobson A.L."/>
            <person name="Kennedy G.G."/>
            <person name="Srinivasan R."/>
            <person name="Hunt B.G."/>
        </authorList>
    </citation>
    <scope>NUCLEOTIDE SEQUENCE</scope>
    <source>
        <strain evidence="2">PL_HMW_Pooled</strain>
    </source>
</reference>
<reference evidence="2" key="1">
    <citation type="submission" date="2021-07" db="EMBL/GenBank/DDBJ databases">
        <authorList>
            <person name="Catto M.A."/>
            <person name="Jacobson A."/>
            <person name="Kennedy G."/>
            <person name="Labadie P."/>
            <person name="Hunt B.G."/>
            <person name="Srinivasan R."/>
        </authorList>
    </citation>
    <scope>NUCLEOTIDE SEQUENCE</scope>
    <source>
        <strain evidence="2">PL_HMW_Pooled</strain>
        <tissue evidence="2">Head</tissue>
    </source>
</reference>